<dbReference type="AlphaFoldDB" id="A0A3N0CDR2"/>
<evidence type="ECO:0000259" key="4">
    <source>
        <dbReference type="PROSITE" id="PS50949"/>
    </source>
</evidence>
<dbReference type="InterPro" id="IPR011711">
    <property type="entry name" value="GntR_C"/>
</dbReference>
<proteinExistence type="predicted"/>
<sequence>MIATGELNDGDWLPPEAELVTSFGVSRPTLREAFRLLEADGLVEIRRGPPGGARVTTPGPERAAGLFGLILTLSGTTLADVYQARMAIEPPAVRRVAEAADPEAVSRLDEVVGELRRAVGDLDAFAESSATFHHELVRLGGNQTLSAVVRLLTEIGTRHLALVLDEHARTSTEHRTDELRAIRSYERLLDLVRAGRADDAEAFWRRHMQAALTYFGSPGAARQVLDVIS</sequence>
<dbReference type="InterPro" id="IPR000524">
    <property type="entry name" value="Tscrpt_reg_HTH_GntR"/>
</dbReference>
<dbReference type="SMART" id="SM00895">
    <property type="entry name" value="FCD"/>
    <property type="match status" value="1"/>
</dbReference>
<dbReference type="SMART" id="SM00345">
    <property type="entry name" value="HTH_GNTR"/>
    <property type="match status" value="1"/>
</dbReference>
<keyword evidence="6" id="KW-1185">Reference proteome</keyword>
<dbReference type="InterPro" id="IPR036388">
    <property type="entry name" value="WH-like_DNA-bd_sf"/>
</dbReference>
<dbReference type="PROSITE" id="PS50949">
    <property type="entry name" value="HTH_GNTR"/>
    <property type="match status" value="1"/>
</dbReference>
<evidence type="ECO:0000313" key="5">
    <source>
        <dbReference type="EMBL" id="RNL61381.1"/>
    </source>
</evidence>
<gene>
    <name evidence="5" type="ORF">EFK50_17000</name>
</gene>
<dbReference type="GO" id="GO:0003677">
    <property type="term" value="F:DNA binding"/>
    <property type="evidence" value="ECO:0007669"/>
    <property type="project" value="UniProtKB-KW"/>
</dbReference>
<evidence type="ECO:0000256" key="1">
    <source>
        <dbReference type="ARBA" id="ARBA00023015"/>
    </source>
</evidence>
<dbReference type="Pfam" id="PF00392">
    <property type="entry name" value="GntR"/>
    <property type="match status" value="1"/>
</dbReference>
<dbReference type="Proteomes" id="UP000267128">
    <property type="component" value="Unassembled WGS sequence"/>
</dbReference>
<dbReference type="GO" id="GO:0003700">
    <property type="term" value="F:DNA-binding transcription factor activity"/>
    <property type="evidence" value="ECO:0007669"/>
    <property type="project" value="InterPro"/>
</dbReference>
<dbReference type="SUPFAM" id="SSF48008">
    <property type="entry name" value="GntR ligand-binding domain-like"/>
    <property type="match status" value="1"/>
</dbReference>
<evidence type="ECO:0000313" key="6">
    <source>
        <dbReference type="Proteomes" id="UP000267128"/>
    </source>
</evidence>
<dbReference type="PANTHER" id="PTHR43537:SF5">
    <property type="entry name" value="UXU OPERON TRANSCRIPTIONAL REGULATOR"/>
    <property type="match status" value="1"/>
</dbReference>
<dbReference type="PANTHER" id="PTHR43537">
    <property type="entry name" value="TRANSCRIPTIONAL REGULATOR, GNTR FAMILY"/>
    <property type="match status" value="1"/>
</dbReference>
<keyword evidence="2" id="KW-0238">DNA-binding</keyword>
<organism evidence="5 6">
    <name type="scientific">Nocardioides marmoriginsengisoli</name>
    <dbReference type="NCBI Taxonomy" id="661483"/>
    <lineage>
        <taxon>Bacteria</taxon>
        <taxon>Bacillati</taxon>
        <taxon>Actinomycetota</taxon>
        <taxon>Actinomycetes</taxon>
        <taxon>Propionibacteriales</taxon>
        <taxon>Nocardioidaceae</taxon>
        <taxon>Nocardioides</taxon>
    </lineage>
</organism>
<evidence type="ECO:0000256" key="2">
    <source>
        <dbReference type="ARBA" id="ARBA00023125"/>
    </source>
</evidence>
<dbReference type="SUPFAM" id="SSF46785">
    <property type="entry name" value="Winged helix' DNA-binding domain"/>
    <property type="match status" value="1"/>
</dbReference>
<dbReference type="PRINTS" id="PR00035">
    <property type="entry name" value="HTHGNTR"/>
</dbReference>
<protein>
    <submittedName>
        <fullName evidence="5">FadR family transcriptional regulator</fullName>
    </submittedName>
</protein>
<dbReference type="Gene3D" id="1.10.10.10">
    <property type="entry name" value="Winged helix-like DNA-binding domain superfamily/Winged helix DNA-binding domain"/>
    <property type="match status" value="1"/>
</dbReference>
<evidence type="ECO:0000256" key="3">
    <source>
        <dbReference type="ARBA" id="ARBA00023163"/>
    </source>
</evidence>
<dbReference type="InterPro" id="IPR008920">
    <property type="entry name" value="TF_FadR/GntR_C"/>
</dbReference>
<reference evidence="5 6" key="1">
    <citation type="submission" date="2018-11" db="EMBL/GenBank/DDBJ databases">
        <authorList>
            <person name="Li F."/>
        </authorList>
    </citation>
    <scope>NUCLEOTIDE SEQUENCE [LARGE SCALE GENOMIC DNA]</scope>
    <source>
        <strain evidence="5 6">Gsoil 097</strain>
    </source>
</reference>
<accession>A0A3N0CDR2</accession>
<keyword evidence="3" id="KW-0804">Transcription</keyword>
<dbReference type="OrthoDB" id="4535513at2"/>
<dbReference type="InterPro" id="IPR036390">
    <property type="entry name" value="WH_DNA-bd_sf"/>
</dbReference>
<keyword evidence="1" id="KW-0805">Transcription regulation</keyword>
<dbReference type="Pfam" id="PF07729">
    <property type="entry name" value="FCD"/>
    <property type="match status" value="1"/>
</dbReference>
<feature type="domain" description="HTH gntR-type" evidence="4">
    <location>
        <begin position="1"/>
        <end position="58"/>
    </location>
</feature>
<name>A0A3N0CDR2_9ACTN</name>
<dbReference type="EMBL" id="RJSE01000008">
    <property type="protein sequence ID" value="RNL61381.1"/>
    <property type="molecule type" value="Genomic_DNA"/>
</dbReference>
<dbReference type="Gene3D" id="1.20.120.530">
    <property type="entry name" value="GntR ligand-binding domain-like"/>
    <property type="match status" value="1"/>
</dbReference>
<comment type="caution">
    <text evidence="5">The sequence shown here is derived from an EMBL/GenBank/DDBJ whole genome shotgun (WGS) entry which is preliminary data.</text>
</comment>
<dbReference type="CDD" id="cd07377">
    <property type="entry name" value="WHTH_GntR"/>
    <property type="match status" value="1"/>
</dbReference>